<evidence type="ECO:0000256" key="1">
    <source>
        <dbReference type="ARBA" id="ARBA00004571"/>
    </source>
</evidence>
<keyword evidence="6" id="KW-0472">Membrane</keyword>
<protein>
    <submittedName>
        <fullName evidence="9">Long-chain fatty acid transport protein</fullName>
    </submittedName>
</protein>
<dbReference type="STRING" id="441112.SAMN04488094_101749"/>
<evidence type="ECO:0000256" key="4">
    <source>
        <dbReference type="ARBA" id="ARBA00022692"/>
    </source>
</evidence>
<keyword evidence="10" id="KW-1185">Reference proteome</keyword>
<comment type="subcellular location">
    <subcellularLocation>
        <location evidence="1">Cell outer membrane</location>
        <topology evidence="1">Multi-pass membrane protein</topology>
    </subcellularLocation>
</comment>
<evidence type="ECO:0000256" key="5">
    <source>
        <dbReference type="ARBA" id="ARBA00022729"/>
    </source>
</evidence>
<reference evidence="9 10" key="1">
    <citation type="submission" date="2016-10" db="EMBL/GenBank/DDBJ databases">
        <authorList>
            <person name="de Groot N.N."/>
        </authorList>
    </citation>
    <scope>NUCLEOTIDE SEQUENCE [LARGE SCALE GENOMIC DNA]</scope>
    <source>
        <strain evidence="9 10">DSM 19548</strain>
    </source>
</reference>
<dbReference type="PANTHER" id="PTHR35093">
    <property type="entry name" value="OUTER MEMBRANE PROTEIN NMB0088-RELATED"/>
    <property type="match status" value="1"/>
</dbReference>
<keyword evidence="7" id="KW-0998">Cell outer membrane</keyword>
<evidence type="ECO:0000313" key="10">
    <source>
        <dbReference type="Proteomes" id="UP000198728"/>
    </source>
</evidence>
<dbReference type="AlphaFoldDB" id="A0A1I1ECE0"/>
<dbReference type="PANTHER" id="PTHR35093:SF8">
    <property type="entry name" value="OUTER MEMBRANE PROTEIN NMB0088-RELATED"/>
    <property type="match status" value="1"/>
</dbReference>
<evidence type="ECO:0000256" key="7">
    <source>
        <dbReference type="ARBA" id="ARBA00023237"/>
    </source>
</evidence>
<dbReference type="Gene3D" id="2.40.160.60">
    <property type="entry name" value="Outer membrane protein transport protein (OMPP1/FadL/TodX)"/>
    <property type="match status" value="1"/>
</dbReference>
<accession>A0A1I1ECE0</accession>
<keyword evidence="4" id="KW-0812">Transmembrane</keyword>
<name>A0A1I1ECE0_9RHOB</name>
<dbReference type="SUPFAM" id="SSF56935">
    <property type="entry name" value="Porins"/>
    <property type="match status" value="1"/>
</dbReference>
<dbReference type="Pfam" id="PF03349">
    <property type="entry name" value="Toluene_X"/>
    <property type="match status" value="1"/>
</dbReference>
<comment type="similarity">
    <text evidence="2">Belongs to the OmpP1/FadL family.</text>
</comment>
<gene>
    <name evidence="9" type="ORF">SAMN04488094_101749</name>
</gene>
<dbReference type="OrthoDB" id="6679728at2"/>
<evidence type="ECO:0000256" key="6">
    <source>
        <dbReference type="ARBA" id="ARBA00023136"/>
    </source>
</evidence>
<dbReference type="GO" id="GO:0009279">
    <property type="term" value="C:cell outer membrane"/>
    <property type="evidence" value="ECO:0007669"/>
    <property type="project" value="UniProtKB-SubCell"/>
</dbReference>
<evidence type="ECO:0000256" key="8">
    <source>
        <dbReference type="SAM" id="SignalP"/>
    </source>
</evidence>
<feature type="chain" id="PRO_5011463842" evidence="8">
    <location>
        <begin position="21"/>
        <end position="391"/>
    </location>
</feature>
<dbReference type="Proteomes" id="UP000198728">
    <property type="component" value="Unassembled WGS sequence"/>
</dbReference>
<dbReference type="PROSITE" id="PS51257">
    <property type="entry name" value="PROKAR_LIPOPROTEIN"/>
    <property type="match status" value="1"/>
</dbReference>
<keyword evidence="3" id="KW-1134">Transmembrane beta strand</keyword>
<feature type="signal peptide" evidence="8">
    <location>
        <begin position="1"/>
        <end position="20"/>
    </location>
</feature>
<dbReference type="EMBL" id="FOLG01000001">
    <property type="protein sequence ID" value="SFB84765.1"/>
    <property type="molecule type" value="Genomic_DNA"/>
</dbReference>
<evidence type="ECO:0000256" key="2">
    <source>
        <dbReference type="ARBA" id="ARBA00008163"/>
    </source>
</evidence>
<organism evidence="9 10">
    <name type="scientific">Tropicimonas isoalkanivorans</name>
    <dbReference type="NCBI Taxonomy" id="441112"/>
    <lineage>
        <taxon>Bacteria</taxon>
        <taxon>Pseudomonadati</taxon>
        <taxon>Pseudomonadota</taxon>
        <taxon>Alphaproteobacteria</taxon>
        <taxon>Rhodobacterales</taxon>
        <taxon>Roseobacteraceae</taxon>
        <taxon>Tropicimonas</taxon>
    </lineage>
</organism>
<evidence type="ECO:0000256" key="3">
    <source>
        <dbReference type="ARBA" id="ARBA00022452"/>
    </source>
</evidence>
<dbReference type="RefSeq" id="WP_093359291.1">
    <property type="nucleotide sequence ID" value="NZ_FOLG01000001.1"/>
</dbReference>
<evidence type="ECO:0000313" key="9">
    <source>
        <dbReference type="EMBL" id="SFB84765.1"/>
    </source>
</evidence>
<sequence length="391" mass="41222">MKRALGSASILAAIAGGACAGGLDRTGQPIGALFEEGGANGAYVELSFAHTSPDITGTGDGISVATPIGPVDVLSSGFGYNGVGDDFWTFGAAVKMQLTEALSAAVIFDQPYGTDIAYNGSATATELGGTRAFAETNAVTGLLRYAFDPRWSVHGGIRIEAAEGSIGLEGVAYGPFNGYDVDLERDTSLGYSLGYAYEIPELALRVALTYNSKISHDMKTTENGLGAFGLPGDLKTTTEVETPQSINLDMQTGIAANTLLFGSVRWVDWSEFKIDPKYFIGTAREGLVDLDDATTYEIGLAREFTDVWAGSVAVLYEPGEDDVVSPLSPTNGFWAVALGTAYEIGDVTVSGGARYMWLGDAKPETGTPDVIRAEFENNTAFTLGMRIAYNF</sequence>
<dbReference type="GO" id="GO:0015483">
    <property type="term" value="F:long-chain fatty acid transporting porin activity"/>
    <property type="evidence" value="ECO:0007669"/>
    <property type="project" value="TreeGrafter"/>
</dbReference>
<proteinExistence type="inferred from homology"/>
<dbReference type="InterPro" id="IPR005017">
    <property type="entry name" value="OMPP1/FadL/TodX"/>
</dbReference>
<keyword evidence="5 8" id="KW-0732">Signal</keyword>